<dbReference type="InterPro" id="IPR012677">
    <property type="entry name" value="Nucleotide-bd_a/b_plait_sf"/>
</dbReference>
<keyword evidence="1" id="KW-0694">RNA-binding</keyword>
<accession>A0A835UCM0</accession>
<dbReference type="Gene3D" id="3.30.70.330">
    <property type="match status" value="1"/>
</dbReference>
<dbReference type="OrthoDB" id="7763451at2759"/>
<evidence type="ECO:0000256" key="1">
    <source>
        <dbReference type="PROSITE-ProRule" id="PRU00176"/>
    </source>
</evidence>
<dbReference type="InterPro" id="IPR000504">
    <property type="entry name" value="RRM_dom"/>
</dbReference>
<evidence type="ECO:0000313" key="4">
    <source>
        <dbReference type="Proteomes" id="UP000639772"/>
    </source>
</evidence>
<dbReference type="InterPro" id="IPR035979">
    <property type="entry name" value="RBD_domain_sf"/>
</dbReference>
<gene>
    <name evidence="3" type="ORF">HPP92_024470</name>
</gene>
<feature type="domain" description="RRM" evidence="2">
    <location>
        <begin position="4"/>
        <end position="78"/>
    </location>
</feature>
<dbReference type="PROSITE" id="PS50102">
    <property type="entry name" value="RRM"/>
    <property type="match status" value="1"/>
</dbReference>
<reference evidence="3 4" key="1">
    <citation type="journal article" date="2020" name="Nat. Food">
        <title>A phased Vanilla planifolia genome enables genetic improvement of flavour and production.</title>
        <authorList>
            <person name="Hasing T."/>
            <person name="Tang H."/>
            <person name="Brym M."/>
            <person name="Khazi F."/>
            <person name="Huang T."/>
            <person name="Chambers A.H."/>
        </authorList>
    </citation>
    <scope>NUCLEOTIDE SEQUENCE [LARGE SCALE GENOMIC DNA]</scope>
    <source>
        <tissue evidence="3">Leaf</tissue>
    </source>
</reference>
<name>A0A835UCM0_VANPL</name>
<dbReference type="SMART" id="SM00360">
    <property type="entry name" value="RRM"/>
    <property type="match status" value="1"/>
</dbReference>
<dbReference type="AlphaFoldDB" id="A0A835UCM0"/>
<dbReference type="PANTHER" id="PTHR32343">
    <property type="entry name" value="SERINE/ARGININE-RICH SPLICING FACTOR"/>
    <property type="match status" value="1"/>
</dbReference>
<proteinExistence type="predicted"/>
<comment type="caution">
    <text evidence="3">The sequence shown here is derived from an EMBL/GenBank/DDBJ whole genome shotgun (WGS) entry which is preliminary data.</text>
</comment>
<evidence type="ECO:0000259" key="2">
    <source>
        <dbReference type="PROSITE" id="PS50102"/>
    </source>
</evidence>
<sequence>MSVRTAKVSNISLSASQQDIREFFSFSGDLAYVEMQSESDESQLAYVTFKDAQGADTAVLLSGATIADRVVTVTYAENYQLPPEAVLYNLEKNKIAPEDSAVKRTEDIVSSMLAKGFVLGKDALNRARSFDECHHLVSNATATVASIDRRLGLSEKIVMGTAMVNEKMQEVDKRFQVSEITRSAIAAAEQKASSASSNIMSNQYVSTGAWWVSNAFSRVAKAAEDVTLMTREKVRKVEEEKKEVLYRERREMVNEFAQFHLDDSFGEPATVPVSSADESKVSVLKV</sequence>
<dbReference type="Proteomes" id="UP000639772">
    <property type="component" value="Chromosome 13"/>
</dbReference>
<evidence type="ECO:0000313" key="3">
    <source>
        <dbReference type="EMBL" id="KAG0456682.1"/>
    </source>
</evidence>
<dbReference type="EMBL" id="JADCNM010000013">
    <property type="protein sequence ID" value="KAG0456682.1"/>
    <property type="molecule type" value="Genomic_DNA"/>
</dbReference>
<protein>
    <recommendedName>
        <fullName evidence="2">RRM domain-containing protein</fullName>
    </recommendedName>
</protein>
<dbReference type="GO" id="GO:0003723">
    <property type="term" value="F:RNA binding"/>
    <property type="evidence" value="ECO:0007669"/>
    <property type="project" value="UniProtKB-UniRule"/>
</dbReference>
<organism evidence="3 4">
    <name type="scientific">Vanilla planifolia</name>
    <name type="common">Vanilla</name>
    <dbReference type="NCBI Taxonomy" id="51239"/>
    <lineage>
        <taxon>Eukaryota</taxon>
        <taxon>Viridiplantae</taxon>
        <taxon>Streptophyta</taxon>
        <taxon>Embryophyta</taxon>
        <taxon>Tracheophyta</taxon>
        <taxon>Spermatophyta</taxon>
        <taxon>Magnoliopsida</taxon>
        <taxon>Liliopsida</taxon>
        <taxon>Asparagales</taxon>
        <taxon>Orchidaceae</taxon>
        <taxon>Vanilloideae</taxon>
        <taxon>Vanilleae</taxon>
        <taxon>Vanilla</taxon>
    </lineage>
</organism>
<dbReference type="SUPFAM" id="SSF54928">
    <property type="entry name" value="RNA-binding domain, RBD"/>
    <property type="match status" value="1"/>
</dbReference>
<dbReference type="Pfam" id="PF00076">
    <property type="entry name" value="RRM_1"/>
    <property type="match status" value="1"/>
</dbReference>
<dbReference type="PANTHER" id="PTHR32343:SF29">
    <property type="entry name" value="RNA-BINDING (RRM_RBD_RNP MOTIFS) FAMILY PROTEIN"/>
    <property type="match status" value="1"/>
</dbReference>